<dbReference type="OrthoDB" id="7021029at2"/>
<protein>
    <submittedName>
        <fullName evidence="1">Uncharacterized protein</fullName>
    </submittedName>
</protein>
<reference evidence="1 2" key="1">
    <citation type="journal article" date="2020" name="Front. Microbiol.">
        <title>Genetic Organization of the aprX-lipA2 Operon Affects the Proteolytic Potential of Pseudomonas Species in Milk.</title>
        <authorList>
            <person name="Maier C."/>
            <person name="Huptas C."/>
            <person name="von Neubeck M."/>
            <person name="Scherer S."/>
            <person name="Wenning M."/>
            <person name="Lucking G."/>
        </authorList>
    </citation>
    <scope>NUCLEOTIDE SEQUENCE [LARGE SCALE GENOMIC DNA]</scope>
    <source>
        <strain evidence="1 2">G4779</strain>
    </source>
</reference>
<organism evidence="1 2">
    <name type="scientific">Pseudomonas gessardii</name>
    <dbReference type="NCBI Taxonomy" id="78544"/>
    <lineage>
        <taxon>Bacteria</taxon>
        <taxon>Pseudomonadati</taxon>
        <taxon>Pseudomonadota</taxon>
        <taxon>Gammaproteobacteria</taxon>
        <taxon>Pseudomonadales</taxon>
        <taxon>Pseudomonadaceae</taxon>
        <taxon>Pseudomonas</taxon>
    </lineage>
</organism>
<name>A0A7Y1QPR5_9PSED</name>
<gene>
    <name evidence="1" type="ORF">HBO33_27465</name>
</gene>
<evidence type="ECO:0000313" key="2">
    <source>
        <dbReference type="Proteomes" id="UP000542111"/>
    </source>
</evidence>
<dbReference type="AlphaFoldDB" id="A0A7Y1QPR5"/>
<comment type="caution">
    <text evidence="1">The sequence shown here is derived from an EMBL/GenBank/DDBJ whole genome shotgun (WGS) entry which is preliminary data.</text>
</comment>
<dbReference type="EMBL" id="JAAQYP010000072">
    <property type="protein sequence ID" value="NNA98897.1"/>
    <property type="molecule type" value="Genomic_DNA"/>
</dbReference>
<proteinExistence type="predicted"/>
<dbReference type="RefSeq" id="WP_076961938.1">
    <property type="nucleotide sequence ID" value="NZ_CBCRYT010000016.1"/>
</dbReference>
<dbReference type="Proteomes" id="UP000542111">
    <property type="component" value="Unassembled WGS sequence"/>
</dbReference>
<accession>A0A7Y1QPR5</accession>
<dbReference type="GeneID" id="70104107"/>
<evidence type="ECO:0000313" key="1">
    <source>
        <dbReference type="EMBL" id="NNA98897.1"/>
    </source>
</evidence>
<sequence length="104" mass="11839">MRTLNTLTQNLIENLIQLLEQPGEEALQTLVVCAPMLVEQLQQVLLRAADRRDVEAQLRGVLGDWLRQHPQEREAEHALIEAMERQSLITPALRGHKTDKPENG</sequence>